<gene>
    <name evidence="4" type="ORF">CLV92_105188</name>
</gene>
<keyword evidence="2" id="KW-0472">Membrane</keyword>
<reference evidence="4 5" key="1">
    <citation type="submission" date="2018-02" db="EMBL/GenBank/DDBJ databases">
        <title>Genomic Encyclopedia of Archaeal and Bacterial Type Strains, Phase II (KMG-II): from individual species to whole genera.</title>
        <authorList>
            <person name="Goeker M."/>
        </authorList>
    </citation>
    <scope>NUCLEOTIDE SEQUENCE [LARGE SCALE GENOMIC DNA]</scope>
    <source>
        <strain evidence="4 5">DSM 22857</strain>
    </source>
</reference>
<dbReference type="InterPro" id="IPR000160">
    <property type="entry name" value="GGDEF_dom"/>
</dbReference>
<feature type="transmembrane region" description="Helical" evidence="2">
    <location>
        <begin position="144"/>
        <end position="162"/>
    </location>
</feature>
<dbReference type="GO" id="GO:0005886">
    <property type="term" value="C:plasma membrane"/>
    <property type="evidence" value="ECO:0007669"/>
    <property type="project" value="TreeGrafter"/>
</dbReference>
<accession>A0A2S6IPS1</accession>
<dbReference type="PANTHER" id="PTHR45138">
    <property type="entry name" value="REGULATORY COMPONENTS OF SENSORY TRANSDUCTION SYSTEM"/>
    <property type="match status" value="1"/>
</dbReference>
<dbReference type="FunFam" id="3.30.70.270:FF:000001">
    <property type="entry name" value="Diguanylate cyclase domain protein"/>
    <property type="match status" value="1"/>
</dbReference>
<feature type="transmembrane region" description="Helical" evidence="2">
    <location>
        <begin position="31"/>
        <end position="55"/>
    </location>
</feature>
<dbReference type="PROSITE" id="PS50887">
    <property type="entry name" value="GGDEF"/>
    <property type="match status" value="1"/>
</dbReference>
<dbReference type="InterPro" id="IPR050469">
    <property type="entry name" value="Diguanylate_Cyclase"/>
</dbReference>
<feature type="transmembrane region" description="Helical" evidence="2">
    <location>
        <begin position="174"/>
        <end position="192"/>
    </location>
</feature>
<evidence type="ECO:0000256" key="2">
    <source>
        <dbReference type="SAM" id="Phobius"/>
    </source>
</evidence>
<evidence type="ECO:0000259" key="3">
    <source>
        <dbReference type="PROSITE" id="PS50887"/>
    </source>
</evidence>
<evidence type="ECO:0000313" key="4">
    <source>
        <dbReference type="EMBL" id="PPK96086.1"/>
    </source>
</evidence>
<evidence type="ECO:0000256" key="1">
    <source>
        <dbReference type="SAM" id="MobiDB-lite"/>
    </source>
</evidence>
<name>A0A2S6IPS1_9ACTN</name>
<dbReference type="GO" id="GO:0052621">
    <property type="term" value="F:diguanylate cyclase activity"/>
    <property type="evidence" value="ECO:0007669"/>
    <property type="project" value="TreeGrafter"/>
</dbReference>
<dbReference type="InterPro" id="IPR029787">
    <property type="entry name" value="Nucleotide_cyclase"/>
</dbReference>
<dbReference type="OrthoDB" id="23692at2"/>
<dbReference type="NCBIfam" id="TIGR00254">
    <property type="entry name" value="GGDEF"/>
    <property type="match status" value="1"/>
</dbReference>
<dbReference type="GO" id="GO:0043709">
    <property type="term" value="P:cell adhesion involved in single-species biofilm formation"/>
    <property type="evidence" value="ECO:0007669"/>
    <property type="project" value="TreeGrafter"/>
</dbReference>
<evidence type="ECO:0000313" key="5">
    <source>
        <dbReference type="Proteomes" id="UP000239485"/>
    </source>
</evidence>
<dbReference type="RefSeq" id="WP_158257176.1">
    <property type="nucleotide sequence ID" value="NZ_PTJD01000005.1"/>
</dbReference>
<keyword evidence="5" id="KW-1185">Reference proteome</keyword>
<protein>
    <submittedName>
        <fullName evidence="4">Diguanylate cyclase (GGDEF)-like protein</fullName>
    </submittedName>
</protein>
<dbReference type="Pfam" id="PF00990">
    <property type="entry name" value="GGDEF"/>
    <property type="match status" value="1"/>
</dbReference>
<dbReference type="SMART" id="SM00267">
    <property type="entry name" value="GGDEF"/>
    <property type="match status" value="1"/>
</dbReference>
<feature type="transmembrane region" description="Helical" evidence="2">
    <location>
        <begin position="120"/>
        <end position="137"/>
    </location>
</feature>
<keyword evidence="2" id="KW-0812">Transmembrane</keyword>
<sequence length="421" mass="43981">MEEDAAELTRFGARLPDPRQERRFLEGTTPALRLTTLVVCLACAGWNLAVVLVGLGSLDAPGGRGVLLAHAVMALVALGCAPLARLVRDYDSGRLVTVLIATIYTGIVAAQVLLDPQARASVGLLLSFSVFCLYIFAPLPQGVTTALAVGLSVVGTAAYALVASPADLAHTPVWLLAAYLSTAHPVGFIAALRHNRSQRTSFALWERTLDLSRRDDLTRLPNRRAAQSAMARAEQDRTREGTPAAVLLVDVDHFKGVNDALGHEAGDEVLRRVAEVMDSALARSPLGEGALLARYGGEEFVVVATGHAAEAAAELGEVVRRAVHEEAVPRPAGSGAASGRDRVTVSVGVAVAWPKEPVQAATARADAALYEAKQDGRDRVVLAGERRGTGAPPGAGTPEGGQRAPGARPAQGGFAPVQAHE</sequence>
<dbReference type="CDD" id="cd01949">
    <property type="entry name" value="GGDEF"/>
    <property type="match status" value="1"/>
</dbReference>
<feature type="region of interest" description="Disordered" evidence="1">
    <location>
        <begin position="382"/>
        <end position="421"/>
    </location>
</feature>
<dbReference type="EMBL" id="PTJD01000005">
    <property type="protein sequence ID" value="PPK96086.1"/>
    <property type="molecule type" value="Genomic_DNA"/>
</dbReference>
<comment type="caution">
    <text evidence="4">The sequence shown here is derived from an EMBL/GenBank/DDBJ whole genome shotgun (WGS) entry which is preliminary data.</text>
</comment>
<dbReference type="Proteomes" id="UP000239485">
    <property type="component" value="Unassembled WGS sequence"/>
</dbReference>
<dbReference type="GO" id="GO:1902201">
    <property type="term" value="P:negative regulation of bacterial-type flagellum-dependent cell motility"/>
    <property type="evidence" value="ECO:0007669"/>
    <property type="project" value="TreeGrafter"/>
</dbReference>
<keyword evidence="2" id="KW-1133">Transmembrane helix</keyword>
<dbReference type="AlphaFoldDB" id="A0A2S6IPS1"/>
<organism evidence="4 5">
    <name type="scientific">Kineococcus xinjiangensis</name>
    <dbReference type="NCBI Taxonomy" id="512762"/>
    <lineage>
        <taxon>Bacteria</taxon>
        <taxon>Bacillati</taxon>
        <taxon>Actinomycetota</taxon>
        <taxon>Actinomycetes</taxon>
        <taxon>Kineosporiales</taxon>
        <taxon>Kineosporiaceae</taxon>
        <taxon>Kineococcus</taxon>
    </lineage>
</organism>
<dbReference type="SUPFAM" id="SSF55073">
    <property type="entry name" value="Nucleotide cyclase"/>
    <property type="match status" value="1"/>
</dbReference>
<feature type="domain" description="GGDEF" evidence="3">
    <location>
        <begin position="242"/>
        <end position="385"/>
    </location>
</feature>
<proteinExistence type="predicted"/>
<dbReference type="Gene3D" id="3.30.70.270">
    <property type="match status" value="1"/>
</dbReference>
<dbReference type="PANTHER" id="PTHR45138:SF9">
    <property type="entry name" value="DIGUANYLATE CYCLASE DGCM-RELATED"/>
    <property type="match status" value="1"/>
</dbReference>
<feature type="transmembrane region" description="Helical" evidence="2">
    <location>
        <begin position="94"/>
        <end position="114"/>
    </location>
</feature>
<feature type="transmembrane region" description="Helical" evidence="2">
    <location>
        <begin position="67"/>
        <end position="87"/>
    </location>
</feature>
<dbReference type="InterPro" id="IPR043128">
    <property type="entry name" value="Rev_trsase/Diguanyl_cyclase"/>
</dbReference>